<feature type="transmembrane region" description="Helical" evidence="7">
    <location>
        <begin position="104"/>
        <end position="126"/>
    </location>
</feature>
<evidence type="ECO:0000256" key="1">
    <source>
        <dbReference type="ARBA" id="ARBA00004651"/>
    </source>
</evidence>
<dbReference type="AlphaFoldDB" id="A0A918WKS3"/>
<dbReference type="InterPro" id="IPR051907">
    <property type="entry name" value="DoxX-like_oxidoreductase"/>
</dbReference>
<evidence type="ECO:0000313" key="8">
    <source>
        <dbReference type="EMBL" id="GHC55535.1"/>
    </source>
</evidence>
<dbReference type="RefSeq" id="WP_189570078.1">
    <property type="nucleotide sequence ID" value="NZ_BMXI01000009.1"/>
</dbReference>
<dbReference type="PANTHER" id="PTHR33452:SF1">
    <property type="entry name" value="INNER MEMBRANE PROTEIN YPHA-RELATED"/>
    <property type="match status" value="1"/>
</dbReference>
<name>A0A918WKS3_9BACT</name>
<evidence type="ECO:0000256" key="6">
    <source>
        <dbReference type="ARBA" id="ARBA00023136"/>
    </source>
</evidence>
<dbReference type="Pfam" id="PF07681">
    <property type="entry name" value="DoxX"/>
    <property type="match status" value="1"/>
</dbReference>
<dbReference type="PANTHER" id="PTHR33452">
    <property type="entry name" value="OXIDOREDUCTASE CATD-RELATED"/>
    <property type="match status" value="1"/>
</dbReference>
<dbReference type="EMBL" id="BMXI01000009">
    <property type="protein sequence ID" value="GHC55535.1"/>
    <property type="molecule type" value="Genomic_DNA"/>
</dbReference>
<comment type="subcellular location">
    <subcellularLocation>
        <location evidence="1">Cell membrane</location>
        <topology evidence="1">Multi-pass membrane protein</topology>
    </subcellularLocation>
</comment>
<sequence length="136" mass="14432">MRQITRTTNQKSSAIVRILVSLPLLGIGIQHLIGTAPLEPILRGAGIPFPELNNVIGTGAEILAGALLITGFFARAGAALTIPTMAMALYAHAVYDWADEPPVILPITLILGSLYVIWKGAGAWSLDLRYSKKTAA</sequence>
<keyword evidence="9" id="KW-1185">Reference proteome</keyword>
<feature type="transmembrane region" description="Helical" evidence="7">
    <location>
        <begin position="80"/>
        <end position="98"/>
    </location>
</feature>
<keyword evidence="5 7" id="KW-1133">Transmembrane helix</keyword>
<evidence type="ECO:0008006" key="10">
    <source>
        <dbReference type="Google" id="ProtNLM"/>
    </source>
</evidence>
<dbReference type="Proteomes" id="UP000644507">
    <property type="component" value="Unassembled WGS sequence"/>
</dbReference>
<evidence type="ECO:0000256" key="7">
    <source>
        <dbReference type="SAM" id="Phobius"/>
    </source>
</evidence>
<organism evidence="8 9">
    <name type="scientific">Roseibacillus persicicus</name>
    <dbReference type="NCBI Taxonomy" id="454148"/>
    <lineage>
        <taxon>Bacteria</taxon>
        <taxon>Pseudomonadati</taxon>
        <taxon>Verrucomicrobiota</taxon>
        <taxon>Verrucomicrobiia</taxon>
        <taxon>Verrucomicrobiales</taxon>
        <taxon>Verrucomicrobiaceae</taxon>
        <taxon>Roseibacillus</taxon>
    </lineage>
</organism>
<dbReference type="InterPro" id="IPR032808">
    <property type="entry name" value="DoxX"/>
</dbReference>
<comment type="caution">
    <text evidence="8">The sequence shown here is derived from an EMBL/GenBank/DDBJ whole genome shotgun (WGS) entry which is preliminary data.</text>
</comment>
<evidence type="ECO:0000313" key="9">
    <source>
        <dbReference type="Proteomes" id="UP000644507"/>
    </source>
</evidence>
<evidence type="ECO:0000256" key="3">
    <source>
        <dbReference type="ARBA" id="ARBA00022475"/>
    </source>
</evidence>
<proteinExistence type="inferred from homology"/>
<keyword evidence="4 7" id="KW-0812">Transmembrane</keyword>
<protein>
    <recommendedName>
        <fullName evidence="10">DoxX family protein</fullName>
    </recommendedName>
</protein>
<evidence type="ECO:0000256" key="2">
    <source>
        <dbReference type="ARBA" id="ARBA00006679"/>
    </source>
</evidence>
<keyword evidence="3" id="KW-1003">Cell membrane</keyword>
<evidence type="ECO:0000256" key="5">
    <source>
        <dbReference type="ARBA" id="ARBA00022989"/>
    </source>
</evidence>
<gene>
    <name evidence="8" type="ORF">GCM10007100_22680</name>
</gene>
<feature type="transmembrane region" description="Helical" evidence="7">
    <location>
        <begin position="53"/>
        <end position="73"/>
    </location>
</feature>
<keyword evidence="6 7" id="KW-0472">Membrane</keyword>
<dbReference type="GO" id="GO:0005886">
    <property type="term" value="C:plasma membrane"/>
    <property type="evidence" value="ECO:0007669"/>
    <property type="project" value="UniProtKB-SubCell"/>
</dbReference>
<reference evidence="8" key="2">
    <citation type="submission" date="2020-09" db="EMBL/GenBank/DDBJ databases">
        <authorList>
            <person name="Sun Q."/>
            <person name="Kim S."/>
        </authorList>
    </citation>
    <scope>NUCLEOTIDE SEQUENCE</scope>
    <source>
        <strain evidence="8">KCTC 12988</strain>
    </source>
</reference>
<reference evidence="8" key="1">
    <citation type="journal article" date="2014" name="Int. J. Syst. Evol. Microbiol.">
        <title>Complete genome sequence of Corynebacterium casei LMG S-19264T (=DSM 44701T), isolated from a smear-ripened cheese.</title>
        <authorList>
            <consortium name="US DOE Joint Genome Institute (JGI-PGF)"/>
            <person name="Walter F."/>
            <person name="Albersmeier A."/>
            <person name="Kalinowski J."/>
            <person name="Ruckert C."/>
        </authorList>
    </citation>
    <scope>NUCLEOTIDE SEQUENCE</scope>
    <source>
        <strain evidence="8">KCTC 12988</strain>
    </source>
</reference>
<comment type="similarity">
    <text evidence="2">Belongs to the DoxX family.</text>
</comment>
<accession>A0A918WKS3</accession>
<evidence type="ECO:0000256" key="4">
    <source>
        <dbReference type="ARBA" id="ARBA00022692"/>
    </source>
</evidence>
<feature type="transmembrane region" description="Helical" evidence="7">
    <location>
        <begin position="12"/>
        <end position="33"/>
    </location>
</feature>